<feature type="transmembrane region" description="Helical" evidence="1">
    <location>
        <begin position="79"/>
        <end position="100"/>
    </location>
</feature>
<organism evidence="6 10">
    <name type="scientific">Bacillus mycoides</name>
    <dbReference type="NCBI Taxonomy" id="1405"/>
    <lineage>
        <taxon>Bacteria</taxon>
        <taxon>Bacillati</taxon>
        <taxon>Bacillota</taxon>
        <taxon>Bacilli</taxon>
        <taxon>Bacillales</taxon>
        <taxon>Bacillaceae</taxon>
        <taxon>Bacillus</taxon>
        <taxon>Bacillus cereus group</taxon>
    </lineage>
</organism>
<evidence type="ECO:0000313" key="10">
    <source>
        <dbReference type="Proteomes" id="UP000256530"/>
    </source>
</evidence>
<gene>
    <name evidence="2" type="ORF">B7492_26755</name>
    <name evidence="4" type="ORF">BACWE_02560</name>
    <name evidence="6" type="ORF">DET55_12456</name>
    <name evidence="5" type="ORF">I6G81_24845</name>
    <name evidence="3" type="ORF">S3E15_01012</name>
</gene>
<dbReference type="EMBL" id="QTTY01000024">
    <property type="protein sequence ID" value="REF25291.1"/>
    <property type="molecule type" value="Genomic_DNA"/>
</dbReference>
<evidence type="ECO:0000313" key="3">
    <source>
        <dbReference type="EMBL" id="OSX91379.1"/>
    </source>
</evidence>
<dbReference type="Proteomes" id="UP000192932">
    <property type="component" value="Chromosome"/>
</dbReference>
<reference evidence="4 9" key="1">
    <citation type="submission" date="2016-10" db="EMBL/GenBank/DDBJ databases">
        <title>Genome Sequence of Bacillus weihenstephanensis GM6LP.</title>
        <authorList>
            <person name="Poehlein A."/>
            <person name="Wemheuer F."/>
            <person name="Hollensteiner J."/>
            <person name="Wemheuer B."/>
        </authorList>
    </citation>
    <scope>NUCLEOTIDE SEQUENCE [LARGE SCALE GENOMIC DNA]</scope>
    <source>
        <strain evidence="4 9">GM6LP</strain>
    </source>
</reference>
<keyword evidence="1" id="KW-1133">Transmembrane helix</keyword>
<evidence type="ECO:0000313" key="5">
    <source>
        <dbReference type="EMBL" id="QQA15568.1"/>
    </source>
</evidence>
<evidence type="ECO:0000256" key="1">
    <source>
        <dbReference type="SAM" id="Phobius"/>
    </source>
</evidence>
<dbReference type="EMBL" id="MRWU01000011">
    <property type="protein sequence ID" value="OSX91379.1"/>
    <property type="molecule type" value="Genomic_DNA"/>
</dbReference>
<keyword evidence="1" id="KW-0812">Transmembrane</keyword>
<reference evidence="3 8" key="2">
    <citation type="submission" date="2016-12" db="EMBL/GenBank/DDBJ databases">
        <title>Genome Sequences of Twelve Sporeforming Bacillus Species Isolated from Foods.</title>
        <authorList>
            <person name="De Jong A."/>
            <person name="Holsappel S."/>
            <person name="Kuipers O.P."/>
        </authorList>
    </citation>
    <scope>NUCLEOTIDE SEQUENCE [LARGE SCALE GENOMIC DNA]</scope>
    <source>
        <strain evidence="3 8">S3E15</strain>
    </source>
</reference>
<dbReference type="KEGG" id="bmyo:BG05_1063"/>
<keyword evidence="11" id="KW-1185">Reference proteome</keyword>
<dbReference type="AlphaFoldDB" id="A0A0B5S520"/>
<evidence type="ECO:0000313" key="11">
    <source>
        <dbReference type="Proteomes" id="UP000596196"/>
    </source>
</evidence>
<dbReference type="Proteomes" id="UP000596196">
    <property type="component" value="Chromosome"/>
</dbReference>
<dbReference type="EMBL" id="CP020743">
    <property type="protein sequence ID" value="ARJ24559.1"/>
    <property type="molecule type" value="Genomic_DNA"/>
</dbReference>
<reference evidence="6 10" key="4">
    <citation type="submission" date="2018-08" db="EMBL/GenBank/DDBJ databases">
        <title>Freshwater and sediment microbial communities from various areas in North America, analyzing microbe dynamics in response to fracking.</title>
        <authorList>
            <person name="Lamendella R."/>
        </authorList>
    </citation>
    <scope>NUCLEOTIDE SEQUENCE [LARGE SCALE GENOMIC DNA]</scope>
    <source>
        <strain evidence="6 10">DB-1</strain>
    </source>
</reference>
<dbReference type="RefSeq" id="WP_002184742.1">
    <property type="nucleotide sequence ID" value="NZ_CP009692.1"/>
</dbReference>
<evidence type="ECO:0000313" key="4">
    <source>
        <dbReference type="EMBL" id="PJN72776.1"/>
    </source>
</evidence>
<sequence length="176" mass="20806">MYWMSCIMFIFTLCVLFFVLWKIYKINEMKKSAGKLIAAYPRVKRRWIALLGPAYFIGQCMYIYAQYVSGDIGTFEQFLIQSGSYAVASCFMILIAINLIKSVQIYEKGVIDGLNYYSYEELKGYKTSTWENPKENIFLYRGREKMNDNVNLLIRQEDMNELESILQRYIPKLMMK</sequence>
<accession>A0A0B5S520</accession>
<evidence type="ECO:0000313" key="6">
    <source>
        <dbReference type="EMBL" id="REF25291.1"/>
    </source>
</evidence>
<dbReference type="EMBL" id="CP065877">
    <property type="protein sequence ID" value="QQA15568.1"/>
    <property type="molecule type" value="Genomic_DNA"/>
</dbReference>
<evidence type="ECO:0000313" key="7">
    <source>
        <dbReference type="Proteomes" id="UP000192932"/>
    </source>
</evidence>
<keyword evidence="1" id="KW-0472">Membrane</keyword>
<feature type="transmembrane region" description="Helical" evidence="1">
    <location>
        <begin position="47"/>
        <end position="67"/>
    </location>
</feature>
<evidence type="ECO:0000313" key="9">
    <source>
        <dbReference type="Proteomes" id="UP000236165"/>
    </source>
</evidence>
<evidence type="ECO:0000313" key="8">
    <source>
        <dbReference type="Proteomes" id="UP000194131"/>
    </source>
</evidence>
<evidence type="ECO:0000313" key="2">
    <source>
        <dbReference type="EMBL" id="ARJ24559.1"/>
    </source>
</evidence>
<reference evidence="2 7" key="3">
    <citation type="submission" date="2017-04" db="EMBL/GenBank/DDBJ databases">
        <title>The Characteristic of a Fine Plant Growth-Promoting Rhizobacteria Bacillus mycoides Gnyt1 and its Whole Genome Sequencing Analysis.</title>
        <authorList>
            <person name="Li J.H."/>
            <person name="Yao T."/>
        </authorList>
    </citation>
    <scope>NUCLEOTIDE SEQUENCE [LARGE SCALE GENOMIC DNA]</scope>
    <source>
        <strain evidence="2 7">Gnyt1</strain>
    </source>
</reference>
<feature type="transmembrane region" description="Helical" evidence="1">
    <location>
        <begin position="6"/>
        <end position="26"/>
    </location>
</feature>
<reference evidence="5 11" key="5">
    <citation type="submission" date="2020-12" db="EMBL/GenBank/DDBJ databases">
        <title>FDA dAtabase for Regulatory Grade micrObial Sequences (FDA-ARGOS): Supporting development and validation of Infectious Disease Dx tests.</title>
        <authorList>
            <person name="Nelson B."/>
            <person name="Plummer A."/>
            <person name="Tallon L."/>
            <person name="Sadzewicz L."/>
            <person name="Zhao X."/>
            <person name="Boylan J."/>
            <person name="Ott S."/>
            <person name="Bowen H."/>
            <person name="Vavikolanu K."/>
            <person name="Mehta A."/>
            <person name="Aluvathingal J."/>
            <person name="Nadendla S."/>
            <person name="Myers T."/>
            <person name="Yan Y."/>
            <person name="Sichtig H."/>
        </authorList>
    </citation>
    <scope>NUCLEOTIDE SEQUENCE [LARGE SCALE GENOMIC DNA]</scope>
    <source>
        <strain evidence="5 11">FDAARGOS_924</strain>
    </source>
</reference>
<dbReference type="Proteomes" id="UP000194131">
    <property type="component" value="Unassembled WGS sequence"/>
</dbReference>
<dbReference type="Proteomes" id="UP000236165">
    <property type="component" value="Unassembled WGS sequence"/>
</dbReference>
<name>A0A0B5S520_BACMY</name>
<dbReference type="Proteomes" id="UP000256530">
    <property type="component" value="Unassembled WGS sequence"/>
</dbReference>
<proteinExistence type="predicted"/>
<protein>
    <submittedName>
        <fullName evidence="2">Iron ABC transporter substrate-binding protein</fullName>
    </submittedName>
</protein>
<dbReference type="EMBL" id="MKZQ01000004">
    <property type="protein sequence ID" value="PJN72776.1"/>
    <property type="molecule type" value="Genomic_DNA"/>
</dbReference>